<evidence type="ECO:0000256" key="1">
    <source>
        <dbReference type="ARBA" id="ARBA00007227"/>
    </source>
</evidence>
<protein>
    <submittedName>
        <fullName evidence="4">Helix-turn-helix domain-containing protein</fullName>
    </submittedName>
</protein>
<evidence type="ECO:0000313" key="4">
    <source>
        <dbReference type="EMBL" id="MCV9386572.1"/>
    </source>
</evidence>
<organism evidence="4 5">
    <name type="scientific">Reichenbachiella ulvae</name>
    <dbReference type="NCBI Taxonomy" id="2980104"/>
    <lineage>
        <taxon>Bacteria</taxon>
        <taxon>Pseudomonadati</taxon>
        <taxon>Bacteroidota</taxon>
        <taxon>Cytophagia</taxon>
        <taxon>Cytophagales</taxon>
        <taxon>Reichenbachiellaceae</taxon>
        <taxon>Reichenbachiella</taxon>
    </lineage>
</organism>
<dbReference type="EMBL" id="JAOYOD010000001">
    <property type="protein sequence ID" value="MCV9386572.1"/>
    <property type="molecule type" value="Genomic_DNA"/>
</dbReference>
<keyword evidence="5" id="KW-1185">Reference proteome</keyword>
<proteinExistence type="inferred from homology"/>
<dbReference type="PROSITE" id="PS50943">
    <property type="entry name" value="HTH_CROC1"/>
    <property type="match status" value="1"/>
</dbReference>
<dbReference type="InterPro" id="IPR050807">
    <property type="entry name" value="TransReg_Diox_bact_type"/>
</dbReference>
<dbReference type="SMART" id="SM00530">
    <property type="entry name" value="HTH_XRE"/>
    <property type="match status" value="1"/>
</dbReference>
<dbReference type="RefSeq" id="WP_264137381.1">
    <property type="nucleotide sequence ID" value="NZ_JAOYOD010000001.1"/>
</dbReference>
<accession>A0ABT3CSI8</accession>
<name>A0ABT3CSI8_9BACT</name>
<sequence length="497" mass="57907">MPLEKQYIKLIFGIKLKQYRLRQNLSLQSLSDKCGISVSYLNEIEKGKKYPKTDKIIALADALKVHPVDLKSENLDKTLAPITQLIHSGILSELPLDLFGLEASRLLDLLSNAPSKLNAFIGTLLEVSRNYDVRVETFYFSVLRSYQEIHENYFESIETAAEEFSNKINAIRQKHLSAQQFEDYLTEEYNYNVESNDFSTHSALKDMRTLTVVKRKRKQLILNSRLSTRQRAFYLAKEVGYNYLGFKERNYTMPWVKIDSFDQVLNDFKASYFASAVLINRVDFIKDLKVFFNNETWNQNILIDTMREYNATPEMVLQRMTNLLPASFGLKELFFFKFNHKPGSDHYQLSKELHLSRQHQPRGTVLQEHFCRRWEFIRMLNDLAEIHEDKPDQIIGGAHVAQYLDTKDEFLLLSLAKPFSPTPGINNSLSLGIRVNEKARETIKFINDPRIKTKLVHDTCERCPASNCKQRVAPPTIFERSKKEHERVQLLKEYGLK</sequence>
<feature type="domain" description="HTH cro/C1-type" evidence="3">
    <location>
        <begin position="16"/>
        <end position="70"/>
    </location>
</feature>
<dbReference type="Proteomes" id="UP001300692">
    <property type="component" value="Unassembled WGS sequence"/>
</dbReference>
<evidence type="ECO:0000313" key="5">
    <source>
        <dbReference type="Proteomes" id="UP001300692"/>
    </source>
</evidence>
<evidence type="ECO:0000259" key="3">
    <source>
        <dbReference type="PROSITE" id="PS50943"/>
    </source>
</evidence>
<comment type="caution">
    <text evidence="4">The sequence shown here is derived from an EMBL/GenBank/DDBJ whole genome shotgun (WGS) entry which is preliminary data.</text>
</comment>
<comment type="similarity">
    <text evidence="1">Belongs to the short-chain fatty acyl-CoA assimilation regulator (ScfR) family.</text>
</comment>
<dbReference type="PANTHER" id="PTHR46797:SF1">
    <property type="entry name" value="METHYLPHOSPHONATE SYNTHASE"/>
    <property type="match status" value="1"/>
</dbReference>
<dbReference type="Pfam" id="PF06114">
    <property type="entry name" value="Peptidase_M78"/>
    <property type="match status" value="1"/>
</dbReference>
<dbReference type="InterPro" id="IPR010982">
    <property type="entry name" value="Lambda_DNA-bd_dom_sf"/>
</dbReference>
<reference evidence="4 5" key="1">
    <citation type="submission" date="2022-10" db="EMBL/GenBank/DDBJ databases">
        <title>Comparative genomics and taxonomic characterization of three novel marine species of genus Reichenbachiella exhibiting antioxidant and polysaccharide degradation activities.</title>
        <authorList>
            <person name="Muhammad N."/>
            <person name="Lee Y.-J."/>
            <person name="Ko J."/>
            <person name="Kim S.-G."/>
        </authorList>
    </citation>
    <scope>NUCLEOTIDE SEQUENCE [LARGE SCALE GENOMIC DNA]</scope>
    <source>
        <strain evidence="4 5">ABR2-5</strain>
    </source>
</reference>
<keyword evidence="2" id="KW-0238">DNA-binding</keyword>
<dbReference type="Pfam" id="PF01381">
    <property type="entry name" value="HTH_3"/>
    <property type="match status" value="1"/>
</dbReference>
<evidence type="ECO:0000256" key="2">
    <source>
        <dbReference type="ARBA" id="ARBA00023125"/>
    </source>
</evidence>
<dbReference type="PANTHER" id="PTHR46797">
    <property type="entry name" value="HTH-TYPE TRANSCRIPTIONAL REGULATOR"/>
    <property type="match status" value="1"/>
</dbReference>
<dbReference type="InterPro" id="IPR001387">
    <property type="entry name" value="Cro/C1-type_HTH"/>
</dbReference>
<gene>
    <name evidence="4" type="ORF">N7U62_07860</name>
</gene>
<dbReference type="SUPFAM" id="SSF47413">
    <property type="entry name" value="lambda repressor-like DNA-binding domains"/>
    <property type="match status" value="1"/>
</dbReference>
<dbReference type="Gene3D" id="1.10.260.40">
    <property type="entry name" value="lambda repressor-like DNA-binding domains"/>
    <property type="match status" value="1"/>
</dbReference>
<dbReference type="InterPro" id="IPR010359">
    <property type="entry name" value="IrrE_HExxH"/>
</dbReference>
<dbReference type="CDD" id="cd00093">
    <property type="entry name" value="HTH_XRE"/>
    <property type="match status" value="1"/>
</dbReference>